<sequence length="695" mass="76770">MSMHSSVTIPLVSFQEQQWEDYLDVLRKMKADRALLFAPLDNICRTPVKVKKSVVGDAMLEPLPRQETIDTPSLELYRVWSDLLRERIADLQALAIEPAFWLGHTIGHGGSLSAGGPAVFQQIVGPEGKEAAGCYCPLDEAFAGYIGDALAVMTESGVGLILLDDDFRLHTHKPNASVGCFCPLHLKAFQEKTGIRMEREQIIKQALQGKPNEIRRAWLEVLGESLLGFAERIERAVHAVNPATRIGLATGMTLWSNEGVDMLSLLQALAGPTKPFLRTIGAPYWAKEPSQAGWVIELTRLQQSWAGRWGIELAAEGDTFPHTRYHCSSAMLNAYQQGLITAGFPAMIHYPVVYSPPPDHEPGYVALQQEVAPYYAELSRFFPADYGDAGVMPVYRPNNFMHVAMPEDAGQGVATWPEEPVALRYLARLGIPVAYEDNEGPVLLSGYGAAGLPDEELERLLDRGAVLDASAATWLAERGIDVGIRSSAAGKAPRFESFSDEAFSGSYAGHLVWLLTPGDEIYRAFDVREGATVISRFEGNGDDERYPAVFLYENGQGRRFCVMAFDFYQARNGMQLIYNYARQEQLTRCLGWVNRAPVAVTVNGHPDVRVICRKERSGARLAIGIQNNHLDPIRNPVLRLDPNIAVGESIELLMPETSQARLSSDFEYRNDGVYGYLKIRCSIPSMGLLSVGILP</sequence>
<evidence type="ECO:0000313" key="1">
    <source>
        <dbReference type="EMBL" id="MFC5402728.1"/>
    </source>
</evidence>
<dbReference type="EMBL" id="JBHSMI010000015">
    <property type="protein sequence ID" value="MFC5402728.1"/>
    <property type="molecule type" value="Genomic_DNA"/>
</dbReference>
<accession>A0ABW0HQ91</accession>
<gene>
    <name evidence="1" type="ORF">ACFPOF_08240</name>
</gene>
<dbReference type="Proteomes" id="UP001596113">
    <property type="component" value="Unassembled WGS sequence"/>
</dbReference>
<name>A0ABW0HQ91_9BACL</name>
<reference evidence="2" key="1">
    <citation type="journal article" date="2019" name="Int. J. Syst. Evol. Microbiol.">
        <title>The Global Catalogue of Microorganisms (GCM) 10K type strain sequencing project: providing services to taxonomists for standard genome sequencing and annotation.</title>
        <authorList>
            <consortium name="The Broad Institute Genomics Platform"/>
            <consortium name="The Broad Institute Genome Sequencing Center for Infectious Disease"/>
            <person name="Wu L."/>
            <person name="Ma J."/>
        </authorList>
    </citation>
    <scope>NUCLEOTIDE SEQUENCE [LARGE SCALE GENOMIC DNA]</scope>
    <source>
        <strain evidence="2">CGMCC 1.18575</strain>
    </source>
</reference>
<protein>
    <submittedName>
        <fullName evidence="1">Uncharacterized protein</fullName>
    </submittedName>
</protein>
<proteinExistence type="predicted"/>
<evidence type="ECO:0000313" key="2">
    <source>
        <dbReference type="Proteomes" id="UP001596113"/>
    </source>
</evidence>
<organism evidence="1 2">
    <name type="scientific">Cohnella soli</name>
    <dbReference type="NCBI Taxonomy" id="425005"/>
    <lineage>
        <taxon>Bacteria</taxon>
        <taxon>Bacillati</taxon>
        <taxon>Bacillota</taxon>
        <taxon>Bacilli</taxon>
        <taxon>Bacillales</taxon>
        <taxon>Paenibacillaceae</taxon>
        <taxon>Cohnella</taxon>
    </lineage>
</organism>
<comment type="caution">
    <text evidence="1">The sequence shown here is derived from an EMBL/GenBank/DDBJ whole genome shotgun (WGS) entry which is preliminary data.</text>
</comment>
<keyword evidence="2" id="KW-1185">Reference proteome</keyword>
<dbReference type="RefSeq" id="WP_378131454.1">
    <property type="nucleotide sequence ID" value="NZ_JBHSMI010000015.1"/>
</dbReference>